<sequence length="48" mass="5977">MGKVKKCKREQLARKREREKKYRENIKNDPSAYAKAKQKEHERYLKRK</sequence>
<evidence type="ECO:0008006" key="4">
    <source>
        <dbReference type="Google" id="ProtNLM"/>
    </source>
</evidence>
<feature type="compositionally biased region" description="Basic and acidic residues" evidence="1">
    <location>
        <begin position="37"/>
        <end position="48"/>
    </location>
</feature>
<evidence type="ECO:0000256" key="1">
    <source>
        <dbReference type="SAM" id="MobiDB-lite"/>
    </source>
</evidence>
<dbReference type="AlphaFoldDB" id="A0AAV1ZYE3"/>
<proteinExistence type="predicted"/>
<comment type="caution">
    <text evidence="2">The sequence shown here is derived from an EMBL/GenBank/DDBJ whole genome shotgun (WGS) entry which is preliminary data.</text>
</comment>
<feature type="non-terminal residue" evidence="2">
    <location>
        <position position="48"/>
    </location>
</feature>
<evidence type="ECO:0000313" key="3">
    <source>
        <dbReference type="Proteomes" id="UP001497382"/>
    </source>
</evidence>
<gene>
    <name evidence="2" type="ORF">LARSCL_LOCUS8888</name>
</gene>
<protein>
    <recommendedName>
        <fullName evidence="4">30S ribosomal protein S14</fullName>
    </recommendedName>
</protein>
<feature type="compositionally biased region" description="Basic and acidic residues" evidence="1">
    <location>
        <begin position="9"/>
        <end position="27"/>
    </location>
</feature>
<evidence type="ECO:0000313" key="2">
    <source>
        <dbReference type="EMBL" id="CAL1276867.1"/>
    </source>
</evidence>
<feature type="region of interest" description="Disordered" evidence="1">
    <location>
        <begin position="1"/>
        <end position="48"/>
    </location>
</feature>
<organism evidence="2 3">
    <name type="scientific">Larinioides sclopetarius</name>
    <dbReference type="NCBI Taxonomy" id="280406"/>
    <lineage>
        <taxon>Eukaryota</taxon>
        <taxon>Metazoa</taxon>
        <taxon>Ecdysozoa</taxon>
        <taxon>Arthropoda</taxon>
        <taxon>Chelicerata</taxon>
        <taxon>Arachnida</taxon>
        <taxon>Araneae</taxon>
        <taxon>Araneomorphae</taxon>
        <taxon>Entelegynae</taxon>
        <taxon>Araneoidea</taxon>
        <taxon>Araneidae</taxon>
        <taxon>Larinioides</taxon>
    </lineage>
</organism>
<dbReference type="EMBL" id="CAXIEN010000097">
    <property type="protein sequence ID" value="CAL1276867.1"/>
    <property type="molecule type" value="Genomic_DNA"/>
</dbReference>
<name>A0AAV1ZYE3_9ARAC</name>
<keyword evidence="3" id="KW-1185">Reference proteome</keyword>
<accession>A0AAV1ZYE3</accession>
<reference evidence="2 3" key="1">
    <citation type="submission" date="2024-04" db="EMBL/GenBank/DDBJ databases">
        <authorList>
            <person name="Rising A."/>
            <person name="Reimegard J."/>
            <person name="Sonavane S."/>
            <person name="Akerstrom W."/>
            <person name="Nylinder S."/>
            <person name="Hedman E."/>
            <person name="Kallberg Y."/>
        </authorList>
    </citation>
    <scope>NUCLEOTIDE SEQUENCE [LARGE SCALE GENOMIC DNA]</scope>
</reference>
<dbReference type="Proteomes" id="UP001497382">
    <property type="component" value="Unassembled WGS sequence"/>
</dbReference>